<dbReference type="PROSITE" id="PS50088">
    <property type="entry name" value="ANK_REPEAT"/>
    <property type="match status" value="2"/>
</dbReference>
<dbReference type="PRINTS" id="PR01415">
    <property type="entry name" value="ANKYRIN"/>
</dbReference>
<evidence type="ECO:0000313" key="6">
    <source>
        <dbReference type="EMBL" id="EJP65471.1"/>
    </source>
</evidence>
<dbReference type="InParanoid" id="J5JRW1"/>
<dbReference type="InterPro" id="IPR035994">
    <property type="entry name" value="Nucleoside_phosphorylase_sf"/>
</dbReference>
<dbReference type="Proteomes" id="UP000002762">
    <property type="component" value="Unassembled WGS sequence"/>
</dbReference>
<dbReference type="Gene3D" id="3.40.50.1580">
    <property type="entry name" value="Nucleoside phosphorylase domain"/>
    <property type="match status" value="1"/>
</dbReference>
<evidence type="ECO:0000256" key="3">
    <source>
        <dbReference type="SAM" id="MobiDB-lite"/>
    </source>
</evidence>
<evidence type="ECO:0000256" key="2">
    <source>
        <dbReference type="PROSITE-ProRule" id="PRU00023"/>
    </source>
</evidence>
<dbReference type="RefSeq" id="XP_008599121.1">
    <property type="nucleotide sequence ID" value="XM_008600899.1"/>
</dbReference>
<dbReference type="GO" id="GO:0003824">
    <property type="term" value="F:catalytic activity"/>
    <property type="evidence" value="ECO:0007669"/>
    <property type="project" value="InterPro"/>
</dbReference>
<dbReference type="PANTHER" id="PTHR10039">
    <property type="entry name" value="AMELOGENIN"/>
    <property type="match status" value="1"/>
</dbReference>
<feature type="domain" description="Nephrocystin 3-like N-terminal" evidence="5">
    <location>
        <begin position="352"/>
        <end position="524"/>
    </location>
</feature>
<gene>
    <name evidence="6" type="ORF">BBA_05802</name>
</gene>
<reference evidence="6 7" key="1">
    <citation type="journal article" date="2012" name="Sci. Rep.">
        <title>Genomic perspectives on the evolution of fungal entomopathogenicity in Beauveria bassiana.</title>
        <authorList>
            <person name="Xiao G."/>
            <person name="Ying S.H."/>
            <person name="Zheng P."/>
            <person name="Wang Z.L."/>
            <person name="Zhang S."/>
            <person name="Xie X.Q."/>
            <person name="Shang Y."/>
            <person name="St Leger R.J."/>
            <person name="Zhao G.P."/>
            <person name="Wang C."/>
            <person name="Feng M.G."/>
        </authorList>
    </citation>
    <scope>NUCLEOTIDE SEQUENCE [LARGE SCALE GENOMIC DNA]</scope>
    <source>
        <strain evidence="6 7">ARSEF 2860</strain>
    </source>
</reference>
<keyword evidence="1" id="KW-0677">Repeat</keyword>
<dbReference type="InterPro" id="IPR054471">
    <property type="entry name" value="GPIID_WHD"/>
</dbReference>
<dbReference type="SMART" id="SM00248">
    <property type="entry name" value="ANK"/>
    <property type="match status" value="4"/>
</dbReference>
<dbReference type="InterPro" id="IPR056884">
    <property type="entry name" value="NPHP3-like_N"/>
</dbReference>
<evidence type="ECO:0000259" key="5">
    <source>
        <dbReference type="Pfam" id="PF24883"/>
    </source>
</evidence>
<dbReference type="SUPFAM" id="SSF53167">
    <property type="entry name" value="Purine and uridine phosphorylases"/>
    <property type="match status" value="1"/>
</dbReference>
<keyword evidence="2" id="KW-0040">ANK repeat</keyword>
<dbReference type="Gene3D" id="1.25.40.20">
    <property type="entry name" value="Ankyrin repeat-containing domain"/>
    <property type="match status" value="1"/>
</dbReference>
<dbReference type="Pfam" id="PF22939">
    <property type="entry name" value="WHD_GPIID"/>
    <property type="match status" value="1"/>
</dbReference>
<feature type="compositionally biased region" description="Basic and acidic residues" evidence="3">
    <location>
        <begin position="208"/>
        <end position="222"/>
    </location>
</feature>
<dbReference type="GeneID" id="19888814"/>
<dbReference type="SUPFAM" id="SSF48403">
    <property type="entry name" value="Ankyrin repeat"/>
    <property type="match status" value="1"/>
</dbReference>
<feature type="region of interest" description="Disordered" evidence="3">
    <location>
        <begin position="202"/>
        <end position="222"/>
    </location>
</feature>
<dbReference type="InterPro" id="IPR036770">
    <property type="entry name" value="Ankyrin_rpt-contain_sf"/>
</dbReference>
<evidence type="ECO:0000313" key="7">
    <source>
        <dbReference type="Proteomes" id="UP000002762"/>
    </source>
</evidence>
<dbReference type="STRING" id="655819.J5JRW1"/>
<keyword evidence="7" id="KW-1185">Reference proteome</keyword>
<dbReference type="EMBL" id="JH725164">
    <property type="protein sequence ID" value="EJP65471.1"/>
    <property type="molecule type" value="Genomic_DNA"/>
</dbReference>
<feature type="domain" description="GPI inositol-deacylase winged helix" evidence="4">
    <location>
        <begin position="633"/>
        <end position="707"/>
    </location>
</feature>
<dbReference type="GO" id="GO:0009116">
    <property type="term" value="P:nucleoside metabolic process"/>
    <property type="evidence" value="ECO:0007669"/>
    <property type="project" value="InterPro"/>
</dbReference>
<dbReference type="HOGENOM" id="CLU_000288_34_9_1"/>
<dbReference type="Gene3D" id="3.40.50.300">
    <property type="entry name" value="P-loop containing nucleotide triphosphate hydrolases"/>
    <property type="match status" value="1"/>
</dbReference>
<accession>J5JRW1</accession>
<name>J5JRW1_BEAB2</name>
<feature type="repeat" description="ANK" evidence="2">
    <location>
        <begin position="837"/>
        <end position="869"/>
    </location>
</feature>
<dbReference type="SUPFAM" id="SSF52540">
    <property type="entry name" value="P-loop containing nucleoside triphosphate hydrolases"/>
    <property type="match status" value="1"/>
</dbReference>
<proteinExistence type="predicted"/>
<dbReference type="PANTHER" id="PTHR10039:SF14">
    <property type="entry name" value="NACHT DOMAIN-CONTAINING PROTEIN"/>
    <property type="match status" value="1"/>
</dbReference>
<evidence type="ECO:0000256" key="1">
    <source>
        <dbReference type="ARBA" id="ARBA00022737"/>
    </source>
</evidence>
<dbReference type="PROSITE" id="PS50297">
    <property type="entry name" value="ANK_REP_REGION"/>
    <property type="match status" value="2"/>
</dbReference>
<evidence type="ECO:0000259" key="4">
    <source>
        <dbReference type="Pfam" id="PF22939"/>
    </source>
</evidence>
<organism evidence="6 7">
    <name type="scientific">Beauveria bassiana (strain ARSEF 2860)</name>
    <name type="common">White muscardine disease fungus</name>
    <name type="synonym">Tritirachium shiotae</name>
    <dbReference type="NCBI Taxonomy" id="655819"/>
    <lineage>
        <taxon>Eukaryota</taxon>
        <taxon>Fungi</taxon>
        <taxon>Dikarya</taxon>
        <taxon>Ascomycota</taxon>
        <taxon>Pezizomycotina</taxon>
        <taxon>Sordariomycetes</taxon>
        <taxon>Hypocreomycetidae</taxon>
        <taxon>Hypocreales</taxon>
        <taxon>Cordycipitaceae</taxon>
        <taxon>Beauveria</taxon>
    </lineage>
</organism>
<protein>
    <submittedName>
        <fullName evidence="6">Ankyrin repeat protein</fullName>
    </submittedName>
</protein>
<sequence>MASRGDYVVGWLCRLPVEVTAAKAALDRVHDNLPTDQDSDGSNNYILGSLEGHNVVVAYPKVYGKSSLADVSAELHASYPSVRFNLMVGIAGGVPDTKDSVRLGDVVVSKPAAEWSGVPEYEVNGEGPKDHIALGRALDRPTILLLTAMGKAETAAVFEESKMPRYISDIVQKDPVTFARPGPEQDILFDASYDHATNEFEEGGCSRCDPDRTRSRQPREAQDPVVHYGSIAPTCHLTRNGAGRDQFARKHGILCFEKEETGLRDATQWLVIRGISDYADSHSSDIWHAWAAATAAAYAREVLSFVPAASKTIPLAANAYAEAAAVLNALLLTRPDVDRKSLIALKGRRVDGTCEWVTKHTHYQEWLADTGQPLLRISGGPGKGKTMLAIYITEVLQPLIDAGDNVLLYYFCSNRDKNRNTALTILRGILHQWIDLQPHLAKEVKSSFEGAETTKHTVSSFVALWKVFLILLQQTTSSQVVCVLDGLDECEKESLRQLLDAVGSCLVESGEGAKPRLKLIILSRPQPAVLKNKLGRYQQIELDASDTETTHDVERYIFAKVAELASEQDLSEEMVAQVQRSLLAGADGTFLWVAFVINELQGRSWSKIDEVLRQIPKGLGGIYQRLLRQVDDKEALVPILQWVVLAARPLTLEELTVAAGVKAAGTIPATQVTRRQLRVGGLLVKVEGDVVYLVHESAKEFFQSNQVNMKGIEMFYMGQETHKKLMQTCLAHVEYGYGNPSTSGRNPFLSYASQYWPVHFYHAAHVFDLATEFSRPFFQVNSSIRTGWWKAYWEQEKNGGSPPTFTLLHLAAYFGNVPWAKRLLGTHARLISIKDNYGRTPLYWAVNGGHREMVELLLEHGARVNFKDRSMLTALHIAVIGQNRDVVRVLLENGARIEAKGETGETDTPLVRAILVNSREITEELLQQGARVDKLPSLLEVASLRGSTDSLDERVTELLGLQEQVLDARFKHSTRDVDLVTRGLVLSIRIPLVLEVMTLYLKYLALNRMDSLPVLRELVQGNKRKQLRAWAKPYHVFLAGLVYAKSARKLQAMGDLPTYVLQKVTPGDMQALVVIMTFTGMETKFTAVQHGWKPGDDITSAAIADWAAIAYERNSLEYFHLGIREFLIDFDSCIRNENRQENVLRTTLLMTTQFAMLNKQKSGPIEYIFRVTAEFFQGYIGSVYEVGLFSDANQAYANKLLVVSDSRDSSLLRLLLITLFQCARQASENGQDRFLDIPSAACLILCQKNAAAHRWLVGEAIPEEMAALIAQQHPGALQKRACKALIECLIIRKQYGLSAQTKSFEKHLRIAQRALTVLSSRTNSQSGGLIMDTVDVFAALWLYLLLELVMAKIIDLPGCNERLSGGHWAWHRFYEETVWFHQCSYAAYYNYIVGL</sequence>
<dbReference type="InterPro" id="IPR027417">
    <property type="entry name" value="P-loop_NTPase"/>
</dbReference>
<dbReference type="Pfam" id="PF12796">
    <property type="entry name" value="Ank_2"/>
    <property type="match status" value="2"/>
</dbReference>
<dbReference type="InterPro" id="IPR002110">
    <property type="entry name" value="Ankyrin_rpt"/>
</dbReference>
<feature type="repeat" description="ANK" evidence="2">
    <location>
        <begin position="870"/>
        <end position="902"/>
    </location>
</feature>
<dbReference type="Pfam" id="PF24883">
    <property type="entry name" value="NPHP3_N"/>
    <property type="match status" value="1"/>
</dbReference>